<dbReference type="CDD" id="cd00610">
    <property type="entry name" value="OAT_like"/>
    <property type="match status" value="1"/>
</dbReference>
<dbReference type="InterPro" id="IPR049704">
    <property type="entry name" value="Aminotrans_3_PPA_site"/>
</dbReference>
<evidence type="ECO:0000313" key="4">
    <source>
        <dbReference type="EMBL" id="KAF2876623.1"/>
    </source>
</evidence>
<evidence type="ECO:0000256" key="2">
    <source>
        <dbReference type="ARBA" id="ARBA00022898"/>
    </source>
</evidence>
<dbReference type="GO" id="GO:0030170">
    <property type="term" value="F:pyridoxal phosphate binding"/>
    <property type="evidence" value="ECO:0007669"/>
    <property type="project" value="InterPro"/>
</dbReference>
<keyword evidence="5" id="KW-1185">Reference proteome</keyword>
<dbReference type="AlphaFoldDB" id="A0A7C8MIX8"/>
<dbReference type="SUPFAM" id="SSF53383">
    <property type="entry name" value="PLP-dependent transferases"/>
    <property type="match status" value="1"/>
</dbReference>
<protein>
    <submittedName>
        <fullName evidence="4">Pyridoxal phosphate-dependent transferase</fullName>
    </submittedName>
</protein>
<dbReference type="Pfam" id="PF00202">
    <property type="entry name" value="Aminotran_3"/>
    <property type="match status" value="1"/>
</dbReference>
<dbReference type="Proteomes" id="UP000481861">
    <property type="component" value="Unassembled WGS sequence"/>
</dbReference>
<dbReference type="EMBL" id="JAADJZ010000003">
    <property type="protein sequence ID" value="KAF2876623.1"/>
    <property type="molecule type" value="Genomic_DNA"/>
</dbReference>
<reference evidence="4 5" key="1">
    <citation type="submission" date="2020-01" db="EMBL/GenBank/DDBJ databases">
        <authorList>
            <consortium name="DOE Joint Genome Institute"/>
            <person name="Haridas S."/>
            <person name="Albert R."/>
            <person name="Binder M."/>
            <person name="Bloem J."/>
            <person name="Labutti K."/>
            <person name="Salamov A."/>
            <person name="Andreopoulos B."/>
            <person name="Baker S.E."/>
            <person name="Barry K."/>
            <person name="Bills G."/>
            <person name="Bluhm B.H."/>
            <person name="Cannon C."/>
            <person name="Castanera R."/>
            <person name="Culley D.E."/>
            <person name="Daum C."/>
            <person name="Ezra D."/>
            <person name="Gonzalez J.B."/>
            <person name="Henrissat B."/>
            <person name="Kuo A."/>
            <person name="Liang C."/>
            <person name="Lipzen A."/>
            <person name="Lutzoni F."/>
            <person name="Magnuson J."/>
            <person name="Mondo S."/>
            <person name="Nolan M."/>
            <person name="Ohm R."/>
            <person name="Pangilinan J."/>
            <person name="Park H.-J.H."/>
            <person name="Ramirez L."/>
            <person name="Alfaro M."/>
            <person name="Sun H."/>
            <person name="Tritt A."/>
            <person name="Yoshinaga Y."/>
            <person name="Zwiers L.-H.L."/>
            <person name="Turgeon B.G."/>
            <person name="Goodwin S.B."/>
            <person name="Spatafora J.W."/>
            <person name="Crous P.W."/>
            <person name="Grigoriev I.V."/>
        </authorList>
    </citation>
    <scope>NUCLEOTIDE SEQUENCE [LARGE SCALE GENOMIC DNA]</scope>
    <source>
        <strain evidence="4 5">CBS 611.86</strain>
    </source>
</reference>
<evidence type="ECO:0000313" key="5">
    <source>
        <dbReference type="Proteomes" id="UP000481861"/>
    </source>
</evidence>
<name>A0A7C8MIX8_9PLEO</name>
<proteinExistence type="inferred from homology"/>
<evidence type="ECO:0000256" key="3">
    <source>
        <dbReference type="RuleBase" id="RU003560"/>
    </source>
</evidence>
<sequence length="458" mass="49831">MANIYAQVDEAQLKQDAASTLLHYGAEFYPDIITRAEGIYIYTASGHRMLDWTSGQMSCLIGHGHPEIVEVIKRHAQSLDHLFSGMISPPVIALAKRLVSLTPPGLDRALFLSTGGESNEAAIRLAKSYTGKYEVVGLSASWHGMGGAAMGAQYTHGRAGFGPVLPGNFVLQAPNPYRSIFRHADGTHDWETELEYGFSLIDKQSCGSLAAVIVEPIQASGGTIPLPRGYLSKLKEYCRKRGMLLITDEAQTAIGRGGDMFAFQHDGDGFVPDILTLSKTLGNGMALSAVMTSEEIAQTAKEKGFHFYTTHMNDPLPAAVGDKVLEVVVRDGLVEQAREKGKFLQAGLRRLQDRYGCIGEVRGRGLMAGVEIVLDRATKKPGFDLGDRIAERMAELGLWLKLGMQASFAGVYRIAPPIITTQEQLQEGLDIMEQAFAETEGSMPLYRKSPVELVQANL</sequence>
<dbReference type="InterPro" id="IPR015424">
    <property type="entry name" value="PyrdxlP-dep_Trfase"/>
</dbReference>
<dbReference type="InterPro" id="IPR015421">
    <property type="entry name" value="PyrdxlP-dep_Trfase_major"/>
</dbReference>
<comment type="caution">
    <text evidence="4">The sequence shown here is derived from an EMBL/GenBank/DDBJ whole genome shotgun (WGS) entry which is preliminary data.</text>
</comment>
<comment type="similarity">
    <text evidence="1 3">Belongs to the class-III pyridoxal-phosphate-dependent aminotransferase family.</text>
</comment>
<dbReference type="OrthoDB" id="10261433at2759"/>
<dbReference type="GO" id="GO:0005739">
    <property type="term" value="C:mitochondrion"/>
    <property type="evidence" value="ECO:0007669"/>
    <property type="project" value="TreeGrafter"/>
</dbReference>
<accession>A0A7C8MIX8</accession>
<dbReference type="PANTHER" id="PTHR45688">
    <property type="match status" value="1"/>
</dbReference>
<dbReference type="InterPro" id="IPR015422">
    <property type="entry name" value="PyrdxlP-dep_Trfase_small"/>
</dbReference>
<dbReference type="Gene3D" id="3.90.1150.10">
    <property type="entry name" value="Aspartate Aminotransferase, domain 1"/>
    <property type="match status" value="1"/>
</dbReference>
<keyword evidence="4" id="KW-0808">Transferase</keyword>
<dbReference type="PROSITE" id="PS00600">
    <property type="entry name" value="AA_TRANSFER_CLASS_3"/>
    <property type="match status" value="1"/>
</dbReference>
<dbReference type="PANTHER" id="PTHR45688:SF13">
    <property type="entry name" value="ALANINE--GLYOXYLATE AMINOTRANSFERASE 2-LIKE"/>
    <property type="match status" value="1"/>
</dbReference>
<organism evidence="4 5">
    <name type="scientific">Massariosphaeria phaeospora</name>
    <dbReference type="NCBI Taxonomy" id="100035"/>
    <lineage>
        <taxon>Eukaryota</taxon>
        <taxon>Fungi</taxon>
        <taxon>Dikarya</taxon>
        <taxon>Ascomycota</taxon>
        <taxon>Pezizomycotina</taxon>
        <taxon>Dothideomycetes</taxon>
        <taxon>Pleosporomycetidae</taxon>
        <taxon>Pleosporales</taxon>
        <taxon>Pleosporales incertae sedis</taxon>
        <taxon>Massariosphaeria</taxon>
    </lineage>
</organism>
<evidence type="ECO:0000256" key="1">
    <source>
        <dbReference type="ARBA" id="ARBA00008954"/>
    </source>
</evidence>
<dbReference type="InterPro" id="IPR005814">
    <property type="entry name" value="Aminotrans_3"/>
</dbReference>
<dbReference type="GO" id="GO:0008483">
    <property type="term" value="F:transaminase activity"/>
    <property type="evidence" value="ECO:0007669"/>
    <property type="project" value="InterPro"/>
</dbReference>
<dbReference type="Gene3D" id="3.40.640.10">
    <property type="entry name" value="Type I PLP-dependent aspartate aminotransferase-like (Major domain)"/>
    <property type="match status" value="1"/>
</dbReference>
<gene>
    <name evidence="4" type="ORF">BDV95DRAFT_561219</name>
</gene>
<keyword evidence="2 3" id="KW-0663">Pyridoxal phosphate</keyword>